<sequence length="114" mass="12567">VRRRTTVARDRHRVRFADGTAHRAGGAPAAQRGATVPQQAPVQCGPCGDLLLGRGRERRGRRLARAAAVARAPRHRPAPVLGRHRARGDRPGRARQPRAVRPDGRRGRRPPRLL</sequence>
<evidence type="ECO:0000256" key="1">
    <source>
        <dbReference type="SAM" id="MobiDB-lite"/>
    </source>
</evidence>
<feature type="compositionally biased region" description="Basic residues" evidence="1">
    <location>
        <begin position="1"/>
        <end position="14"/>
    </location>
</feature>
<evidence type="ECO:0000313" key="2">
    <source>
        <dbReference type="EMBL" id="CAA9368117.1"/>
    </source>
</evidence>
<gene>
    <name evidence="2" type="ORF">AVDCRST_MAG34-3186</name>
</gene>
<feature type="non-terminal residue" evidence="2">
    <location>
        <position position="1"/>
    </location>
</feature>
<feature type="compositionally biased region" description="Basic residues" evidence="1">
    <location>
        <begin position="72"/>
        <end position="98"/>
    </location>
</feature>
<dbReference type="EMBL" id="CADCUI010000091">
    <property type="protein sequence ID" value="CAA9368117.1"/>
    <property type="molecule type" value="Genomic_DNA"/>
</dbReference>
<name>A0A6J4MV56_9ACTN</name>
<feature type="region of interest" description="Disordered" evidence="1">
    <location>
        <begin position="62"/>
        <end position="114"/>
    </location>
</feature>
<feature type="region of interest" description="Disordered" evidence="1">
    <location>
        <begin position="1"/>
        <end position="44"/>
    </location>
</feature>
<dbReference type="AlphaFoldDB" id="A0A6J4MV56"/>
<organism evidence="2">
    <name type="scientific">uncultured Nocardioidaceae bacterium</name>
    <dbReference type="NCBI Taxonomy" id="253824"/>
    <lineage>
        <taxon>Bacteria</taxon>
        <taxon>Bacillati</taxon>
        <taxon>Actinomycetota</taxon>
        <taxon>Actinomycetes</taxon>
        <taxon>Propionibacteriales</taxon>
        <taxon>Nocardioidaceae</taxon>
        <taxon>environmental samples</taxon>
    </lineage>
</organism>
<proteinExistence type="predicted"/>
<feature type="non-terminal residue" evidence="2">
    <location>
        <position position="114"/>
    </location>
</feature>
<reference evidence="2" key="1">
    <citation type="submission" date="2020-02" db="EMBL/GenBank/DDBJ databases">
        <authorList>
            <person name="Meier V. D."/>
        </authorList>
    </citation>
    <scope>NUCLEOTIDE SEQUENCE</scope>
    <source>
        <strain evidence="2">AVDCRST_MAG34</strain>
    </source>
</reference>
<feature type="compositionally biased region" description="Low complexity" evidence="1">
    <location>
        <begin position="22"/>
        <end position="35"/>
    </location>
</feature>
<accession>A0A6J4MV56</accession>
<protein>
    <submittedName>
        <fullName evidence="2">Uncharacterized protein</fullName>
    </submittedName>
</protein>